<proteinExistence type="predicted"/>
<keyword evidence="3" id="KW-1185">Reference proteome</keyword>
<name>A0A1Q5PMZ9_9ACTO</name>
<accession>A0A1Q5PMZ9</accession>
<evidence type="ECO:0000313" key="2">
    <source>
        <dbReference type="EMBL" id="OKL48912.1"/>
    </source>
</evidence>
<dbReference type="AlphaFoldDB" id="A0A1Q5PMZ9"/>
<evidence type="ECO:0000313" key="3">
    <source>
        <dbReference type="Proteomes" id="UP000186785"/>
    </source>
</evidence>
<sequence length="412" mass="44190">MMDSLTLVTRHTSSRRRRVGASLLLLTIPLSACQLRLENDCPPAPEPGINAFWQSQTRELVKQLGDSTKDLKLAEPVRNSLTALESSLQKDLAVKAQSTPEATPVATLRVQNEKDLCPLLVRGADLFSQAGKQSTSPLLVIRYQLAQWKIELAAQQVCSTLKLPVPDLAATGGPLGQLGNPDPRSAECQKSHPMANPQAPAEAASGLTPEVTASPATSATPENTKQLPGLPRAEETDTKMPVSAESTPKWVDDQNKFPALPAMDTDAKADFLAKHKAYTQLESLFAQDPQLRLDEGALPANPKEKEAAVAKYRARRAQLQQLLDLLTQDMAQGRAGLEIGTLPVVYPAPAPLATTEGVRGQEAQVLSGLLGRYLYEYASASAAARPVALEKAKVVKSVAELLGVWPAVLNAQ</sequence>
<organism evidence="2 3">
    <name type="scientific">Boudabousia liubingyangii</name>
    <dbReference type="NCBI Taxonomy" id="1921764"/>
    <lineage>
        <taxon>Bacteria</taxon>
        <taxon>Bacillati</taxon>
        <taxon>Actinomycetota</taxon>
        <taxon>Actinomycetes</taxon>
        <taxon>Actinomycetales</taxon>
        <taxon>Actinomycetaceae</taxon>
        <taxon>Boudabousia</taxon>
    </lineage>
</organism>
<evidence type="ECO:0000256" key="1">
    <source>
        <dbReference type="SAM" id="MobiDB-lite"/>
    </source>
</evidence>
<reference evidence="2 3" key="1">
    <citation type="submission" date="2016-11" db="EMBL/GenBank/DDBJ databases">
        <title>Actinomyces gypaetusis sp. nov. isolated from the vulture Gypaetus barbatus in Qinghai Tibet Plateau China.</title>
        <authorList>
            <person name="Meng X."/>
        </authorList>
    </citation>
    <scope>NUCLEOTIDE SEQUENCE [LARGE SCALE GENOMIC DNA]</scope>
    <source>
        <strain evidence="2 3">VUL4_2</strain>
    </source>
</reference>
<gene>
    <name evidence="2" type="ORF">BSR29_03465</name>
</gene>
<protein>
    <submittedName>
        <fullName evidence="2">Uncharacterized protein</fullName>
    </submittedName>
</protein>
<comment type="caution">
    <text evidence="2">The sequence shown here is derived from an EMBL/GenBank/DDBJ whole genome shotgun (WGS) entry which is preliminary data.</text>
</comment>
<dbReference type="EMBL" id="MQSV01000002">
    <property type="protein sequence ID" value="OKL48912.1"/>
    <property type="molecule type" value="Genomic_DNA"/>
</dbReference>
<dbReference type="Proteomes" id="UP000186785">
    <property type="component" value="Unassembled WGS sequence"/>
</dbReference>
<dbReference type="STRING" id="1921764.BSR28_03040"/>
<feature type="region of interest" description="Disordered" evidence="1">
    <location>
        <begin position="172"/>
        <end position="252"/>
    </location>
</feature>
<feature type="compositionally biased region" description="Polar residues" evidence="1">
    <location>
        <begin position="214"/>
        <end position="226"/>
    </location>
</feature>